<dbReference type="EMBL" id="JTDO01000001">
    <property type="protein sequence ID" value="KLT73807.1"/>
    <property type="molecule type" value="Genomic_DNA"/>
</dbReference>
<dbReference type="SUPFAM" id="SSF69754">
    <property type="entry name" value="Ribosome binding protein Y (YfiA homologue)"/>
    <property type="match status" value="1"/>
</dbReference>
<evidence type="ECO:0000313" key="6">
    <source>
        <dbReference type="EMBL" id="KLT73807.1"/>
    </source>
</evidence>
<dbReference type="PATRIC" id="fig|1470200.3.peg.51"/>
<accession>A0A0J0YUI9</accession>
<keyword evidence="1" id="KW-0810">Translation regulation</keyword>
<evidence type="ECO:0000313" key="7">
    <source>
        <dbReference type="Proteomes" id="UP000036027"/>
    </source>
</evidence>
<comment type="similarity">
    <text evidence="2">Belongs to the HPF/YfiA ribosome-associated protein family. Short HPF subfamily.</text>
</comment>
<dbReference type="CDD" id="cd00552">
    <property type="entry name" value="RaiA"/>
    <property type="match status" value="1"/>
</dbReference>
<comment type="subunit">
    <text evidence="3">Associates exclusively with 100S ribosomes, which are dimers of 70S ribosomes.</text>
</comment>
<dbReference type="Pfam" id="PF02482">
    <property type="entry name" value="Ribosomal_S30AE"/>
    <property type="match status" value="1"/>
</dbReference>
<evidence type="ECO:0000256" key="5">
    <source>
        <dbReference type="ARBA" id="ARBA00041319"/>
    </source>
</evidence>
<gene>
    <name evidence="6" type="ORF">PL75_00225</name>
</gene>
<dbReference type="Gene3D" id="3.30.160.100">
    <property type="entry name" value="Ribosome hibernation promotion factor-like"/>
    <property type="match status" value="1"/>
</dbReference>
<reference evidence="6 7" key="1">
    <citation type="submission" date="2014-11" db="EMBL/GenBank/DDBJ databases">
        <title>Genome of a novel goose pathogen.</title>
        <authorList>
            <person name="Hansen C.M."/>
            <person name="Hueffer K."/>
            <person name="Choi S.C."/>
        </authorList>
    </citation>
    <scope>NUCLEOTIDE SEQUENCE [LARGE SCALE GENOMIC DNA]</scope>
    <source>
        <strain evidence="6 7">KH1503</strain>
    </source>
</reference>
<evidence type="ECO:0000256" key="4">
    <source>
        <dbReference type="ARBA" id="ARBA00041148"/>
    </source>
</evidence>
<evidence type="ECO:0000256" key="3">
    <source>
        <dbReference type="ARBA" id="ARBA00038695"/>
    </source>
</evidence>
<comment type="caution">
    <text evidence="6">The sequence shown here is derived from an EMBL/GenBank/DDBJ whole genome shotgun (WGS) entry which is preliminary data.</text>
</comment>
<dbReference type="InterPro" id="IPR036567">
    <property type="entry name" value="RHF-like"/>
</dbReference>
<name>A0A0J0YUI9_9NEIS</name>
<sequence>MNLKITGLNFDVTEAIKNHVAGKLERINRHAENVISVTVTLSVEKVNNKAEADVHLAGKNLHVEAVESDMYAAVDVLMDKLDRAILKHKEKRNDVRSAPVPAAEE</sequence>
<dbReference type="RefSeq" id="WP_047759899.1">
    <property type="nucleotide sequence ID" value="NZ_CP091510.1"/>
</dbReference>
<dbReference type="InterPro" id="IPR050574">
    <property type="entry name" value="HPF/YfiA_ribosome-assoc"/>
</dbReference>
<dbReference type="FunFam" id="3.30.160.100:FF:000001">
    <property type="entry name" value="Ribosome hibernation promoting factor"/>
    <property type="match status" value="1"/>
</dbReference>
<proteinExistence type="inferred from homology"/>
<dbReference type="Proteomes" id="UP000036027">
    <property type="component" value="Unassembled WGS sequence"/>
</dbReference>
<dbReference type="GO" id="GO:0045900">
    <property type="term" value="P:negative regulation of translational elongation"/>
    <property type="evidence" value="ECO:0007669"/>
    <property type="project" value="TreeGrafter"/>
</dbReference>
<dbReference type="InterPro" id="IPR003489">
    <property type="entry name" value="RHF/RaiA"/>
</dbReference>
<protein>
    <recommendedName>
        <fullName evidence="4">Ribosome hibernation promoting factor</fullName>
    </recommendedName>
    <alternativeName>
        <fullName evidence="5">Hibernation factor HPF</fullName>
    </alternativeName>
</protein>
<dbReference type="GO" id="GO:0043024">
    <property type="term" value="F:ribosomal small subunit binding"/>
    <property type="evidence" value="ECO:0007669"/>
    <property type="project" value="TreeGrafter"/>
</dbReference>
<keyword evidence="7" id="KW-1185">Reference proteome</keyword>
<evidence type="ECO:0000256" key="1">
    <source>
        <dbReference type="ARBA" id="ARBA00022845"/>
    </source>
</evidence>
<dbReference type="PANTHER" id="PTHR33231">
    <property type="entry name" value="30S RIBOSOMAL PROTEIN"/>
    <property type="match status" value="1"/>
</dbReference>
<dbReference type="STRING" id="1470200.PL75_00225"/>
<dbReference type="OrthoDB" id="9795980at2"/>
<dbReference type="GO" id="GO:0022627">
    <property type="term" value="C:cytosolic small ribosomal subunit"/>
    <property type="evidence" value="ECO:0007669"/>
    <property type="project" value="TreeGrafter"/>
</dbReference>
<dbReference type="NCBIfam" id="TIGR00741">
    <property type="entry name" value="yfiA"/>
    <property type="match status" value="1"/>
</dbReference>
<evidence type="ECO:0000256" key="2">
    <source>
        <dbReference type="ARBA" id="ARBA00038434"/>
    </source>
</evidence>
<organism evidence="6 7">
    <name type="scientific">Neisseria arctica</name>
    <dbReference type="NCBI Taxonomy" id="1470200"/>
    <lineage>
        <taxon>Bacteria</taxon>
        <taxon>Pseudomonadati</taxon>
        <taxon>Pseudomonadota</taxon>
        <taxon>Betaproteobacteria</taxon>
        <taxon>Neisseriales</taxon>
        <taxon>Neisseriaceae</taxon>
        <taxon>Neisseria</taxon>
    </lineage>
</organism>
<dbReference type="PANTHER" id="PTHR33231:SF1">
    <property type="entry name" value="30S RIBOSOMAL PROTEIN"/>
    <property type="match status" value="1"/>
</dbReference>
<dbReference type="AlphaFoldDB" id="A0A0J0YUI9"/>